<dbReference type="HOGENOM" id="CLU_2360277_0_0_1"/>
<name>S3C2R2_OPHP1</name>
<accession>S3C2R2</accession>
<proteinExistence type="predicted"/>
<gene>
    <name evidence="2" type="ORF">F503_00521</name>
</gene>
<dbReference type="VEuPathDB" id="FungiDB:F503_00521"/>
<evidence type="ECO:0000313" key="3">
    <source>
        <dbReference type="Proteomes" id="UP000016923"/>
    </source>
</evidence>
<feature type="compositionally biased region" description="Polar residues" evidence="1">
    <location>
        <begin position="70"/>
        <end position="84"/>
    </location>
</feature>
<dbReference type="EMBL" id="KE148150">
    <property type="protein sequence ID" value="EPE07799.1"/>
    <property type="molecule type" value="Genomic_DNA"/>
</dbReference>
<evidence type="ECO:0000256" key="1">
    <source>
        <dbReference type="SAM" id="MobiDB-lite"/>
    </source>
</evidence>
<dbReference type="AlphaFoldDB" id="S3C2R2"/>
<sequence>MTAGILVAVGHNYGTAGESPHAIGWLHYYTAKTRMSYNLAAAAGGSGSELTWESPGCSAEYMHEDEKQTSRTPNSLSEGQNASQKTDKAGGVLHVS</sequence>
<keyword evidence="3" id="KW-1185">Reference proteome</keyword>
<evidence type="ECO:0000313" key="2">
    <source>
        <dbReference type="EMBL" id="EPE07799.1"/>
    </source>
</evidence>
<feature type="region of interest" description="Disordered" evidence="1">
    <location>
        <begin position="52"/>
        <end position="96"/>
    </location>
</feature>
<organism evidence="2 3">
    <name type="scientific">Ophiostoma piceae (strain UAMH 11346)</name>
    <name type="common">Sap stain fungus</name>
    <dbReference type="NCBI Taxonomy" id="1262450"/>
    <lineage>
        <taxon>Eukaryota</taxon>
        <taxon>Fungi</taxon>
        <taxon>Dikarya</taxon>
        <taxon>Ascomycota</taxon>
        <taxon>Pezizomycotina</taxon>
        <taxon>Sordariomycetes</taxon>
        <taxon>Sordariomycetidae</taxon>
        <taxon>Ophiostomatales</taxon>
        <taxon>Ophiostomataceae</taxon>
        <taxon>Ophiostoma</taxon>
    </lineage>
</organism>
<protein>
    <submittedName>
        <fullName evidence="2">Uncharacterized protein</fullName>
    </submittedName>
</protein>
<dbReference type="Proteomes" id="UP000016923">
    <property type="component" value="Unassembled WGS sequence"/>
</dbReference>
<reference evidence="2 3" key="1">
    <citation type="journal article" date="2013" name="BMC Genomics">
        <title>The genome and transcriptome of the pine saprophyte Ophiostoma piceae, and a comparison with the bark beetle-associated pine pathogen Grosmannia clavigera.</title>
        <authorList>
            <person name="Haridas S."/>
            <person name="Wang Y."/>
            <person name="Lim L."/>
            <person name="Massoumi Alamouti S."/>
            <person name="Jackman S."/>
            <person name="Docking R."/>
            <person name="Robertson G."/>
            <person name="Birol I."/>
            <person name="Bohlmann J."/>
            <person name="Breuil C."/>
        </authorList>
    </citation>
    <scope>NUCLEOTIDE SEQUENCE [LARGE SCALE GENOMIC DNA]</scope>
    <source>
        <strain evidence="2 3">UAMH 11346</strain>
    </source>
</reference>